<reference evidence="3" key="1">
    <citation type="submission" date="2023-06" db="EMBL/GenBank/DDBJ databases">
        <authorList>
            <consortium name="Lawrence Berkeley National Laboratory"/>
            <person name="Ahrendt S."/>
            <person name="Sahu N."/>
            <person name="Indic B."/>
            <person name="Wong-Bajracharya J."/>
            <person name="Merenyi Z."/>
            <person name="Ke H.-M."/>
            <person name="Monk M."/>
            <person name="Kocsube S."/>
            <person name="Drula E."/>
            <person name="Lipzen A."/>
            <person name="Balint B."/>
            <person name="Henrissat B."/>
            <person name="Andreopoulos B."/>
            <person name="Martin F.M."/>
            <person name="Harder C.B."/>
            <person name="Rigling D."/>
            <person name="Ford K.L."/>
            <person name="Foster G.D."/>
            <person name="Pangilinan J."/>
            <person name="Papanicolaou A."/>
            <person name="Barry K."/>
            <person name="LaButti K."/>
            <person name="Viragh M."/>
            <person name="Koriabine M."/>
            <person name="Yan M."/>
            <person name="Riley R."/>
            <person name="Champramary S."/>
            <person name="Plett K.L."/>
            <person name="Tsai I.J."/>
            <person name="Slot J."/>
            <person name="Sipos G."/>
            <person name="Plett J."/>
            <person name="Nagy L.G."/>
            <person name="Grigoriev I.V."/>
        </authorList>
    </citation>
    <scope>NUCLEOTIDE SEQUENCE</scope>
    <source>
        <strain evidence="3">CCBAS 213</strain>
    </source>
</reference>
<keyword evidence="2" id="KW-1133">Transmembrane helix</keyword>
<sequence length="95" mass="10684">MGTCLFSRVRHQIASYLLLSSSFYLSFLSFLCGLTGGRLPMIWSYKRPSQPVTIKNAICDAALYNTSNRFPLHHPSGSQEAPSVSRSEYIPRISR</sequence>
<feature type="region of interest" description="Disordered" evidence="1">
    <location>
        <begin position="73"/>
        <end position="95"/>
    </location>
</feature>
<evidence type="ECO:0000256" key="2">
    <source>
        <dbReference type="SAM" id="Phobius"/>
    </source>
</evidence>
<dbReference type="RefSeq" id="XP_060329028.1">
    <property type="nucleotide sequence ID" value="XM_060473593.1"/>
</dbReference>
<evidence type="ECO:0000313" key="4">
    <source>
        <dbReference type="Proteomes" id="UP001175211"/>
    </source>
</evidence>
<keyword evidence="4" id="KW-1185">Reference proteome</keyword>
<feature type="transmembrane region" description="Helical" evidence="2">
    <location>
        <begin position="13"/>
        <end position="37"/>
    </location>
</feature>
<gene>
    <name evidence="3" type="ORF">EV420DRAFT_1554082</name>
</gene>
<protein>
    <submittedName>
        <fullName evidence="3">Uncharacterized protein</fullName>
    </submittedName>
</protein>
<organism evidence="3 4">
    <name type="scientific">Armillaria tabescens</name>
    <name type="common">Ringless honey mushroom</name>
    <name type="synonym">Agaricus tabescens</name>
    <dbReference type="NCBI Taxonomy" id="1929756"/>
    <lineage>
        <taxon>Eukaryota</taxon>
        <taxon>Fungi</taxon>
        <taxon>Dikarya</taxon>
        <taxon>Basidiomycota</taxon>
        <taxon>Agaricomycotina</taxon>
        <taxon>Agaricomycetes</taxon>
        <taxon>Agaricomycetidae</taxon>
        <taxon>Agaricales</taxon>
        <taxon>Marasmiineae</taxon>
        <taxon>Physalacriaceae</taxon>
        <taxon>Desarmillaria</taxon>
    </lineage>
</organism>
<dbReference type="Proteomes" id="UP001175211">
    <property type="component" value="Unassembled WGS sequence"/>
</dbReference>
<feature type="compositionally biased region" description="Polar residues" evidence="1">
    <location>
        <begin position="76"/>
        <end position="86"/>
    </location>
</feature>
<dbReference type="AlphaFoldDB" id="A0AA39KB17"/>
<keyword evidence="2" id="KW-0472">Membrane</keyword>
<keyword evidence="2" id="KW-0812">Transmembrane</keyword>
<name>A0AA39KB17_ARMTA</name>
<accession>A0AA39KB17</accession>
<dbReference type="GeneID" id="85357141"/>
<evidence type="ECO:0000256" key="1">
    <source>
        <dbReference type="SAM" id="MobiDB-lite"/>
    </source>
</evidence>
<comment type="caution">
    <text evidence="3">The sequence shown here is derived from an EMBL/GenBank/DDBJ whole genome shotgun (WGS) entry which is preliminary data.</text>
</comment>
<evidence type="ECO:0000313" key="3">
    <source>
        <dbReference type="EMBL" id="KAK0455518.1"/>
    </source>
</evidence>
<proteinExistence type="predicted"/>
<dbReference type="EMBL" id="JAUEPS010000025">
    <property type="protein sequence ID" value="KAK0455518.1"/>
    <property type="molecule type" value="Genomic_DNA"/>
</dbReference>